<dbReference type="AlphaFoldDB" id="A0A424WEU3"/>
<dbReference type="OrthoDB" id="8657631at2"/>
<sequence length="121" mass="13328">MNAPARLAQVAPARAADTPYATDGWWSLAYQGWTLLTPHGARIGLTALERTCLLCLAGNPARELRRDAFMALRKRTTMRTLNVAICRLRGKVLLAGARLPLHTVHGMGYVFLGKLRELSES</sequence>
<feature type="domain" description="OmpR/PhoB-type" evidence="2">
    <location>
        <begin position="40"/>
        <end position="111"/>
    </location>
</feature>
<evidence type="ECO:0000259" key="2">
    <source>
        <dbReference type="SMART" id="SM00862"/>
    </source>
</evidence>
<protein>
    <submittedName>
        <fullName evidence="3">Helix-turn-helix domain-containing protein</fullName>
    </submittedName>
</protein>
<dbReference type="InterPro" id="IPR001867">
    <property type="entry name" value="OmpR/PhoB-type_DNA-bd"/>
</dbReference>
<dbReference type="InterPro" id="IPR036388">
    <property type="entry name" value="WH-like_DNA-bd_sf"/>
</dbReference>
<evidence type="ECO:0000313" key="3">
    <source>
        <dbReference type="EMBL" id="RPJ91751.1"/>
    </source>
</evidence>
<dbReference type="EMBL" id="QVXO01000013">
    <property type="protein sequence ID" value="RPJ91751.1"/>
    <property type="molecule type" value="Genomic_DNA"/>
</dbReference>
<evidence type="ECO:0000256" key="1">
    <source>
        <dbReference type="ARBA" id="ARBA00023125"/>
    </source>
</evidence>
<name>A0A424WEU3_ALCXX</name>
<keyword evidence="1" id="KW-0238">DNA-binding</keyword>
<proteinExistence type="predicted"/>
<dbReference type="Gene3D" id="1.10.10.10">
    <property type="entry name" value="Winged helix-like DNA-binding domain superfamily/Winged helix DNA-binding domain"/>
    <property type="match status" value="1"/>
</dbReference>
<dbReference type="GO" id="GO:0006355">
    <property type="term" value="P:regulation of DNA-templated transcription"/>
    <property type="evidence" value="ECO:0007669"/>
    <property type="project" value="InterPro"/>
</dbReference>
<dbReference type="Proteomes" id="UP000285324">
    <property type="component" value="Unassembled WGS sequence"/>
</dbReference>
<comment type="caution">
    <text evidence="3">The sequence shown here is derived from an EMBL/GenBank/DDBJ whole genome shotgun (WGS) entry which is preliminary data.</text>
</comment>
<organism evidence="3 4">
    <name type="scientific">Alcaligenes xylosoxydans xylosoxydans</name>
    <name type="common">Achromobacter xylosoxidans</name>
    <dbReference type="NCBI Taxonomy" id="85698"/>
    <lineage>
        <taxon>Bacteria</taxon>
        <taxon>Pseudomonadati</taxon>
        <taxon>Pseudomonadota</taxon>
        <taxon>Betaproteobacteria</taxon>
        <taxon>Burkholderiales</taxon>
        <taxon>Alcaligenaceae</taxon>
        <taxon>Achromobacter</taxon>
    </lineage>
</organism>
<dbReference type="Pfam" id="PF00486">
    <property type="entry name" value="Trans_reg_C"/>
    <property type="match status" value="1"/>
</dbReference>
<dbReference type="GO" id="GO:0003677">
    <property type="term" value="F:DNA binding"/>
    <property type="evidence" value="ECO:0007669"/>
    <property type="project" value="UniProtKB-KW"/>
</dbReference>
<evidence type="ECO:0000313" key="4">
    <source>
        <dbReference type="Proteomes" id="UP000285324"/>
    </source>
</evidence>
<dbReference type="RefSeq" id="WP_059372404.1">
    <property type="nucleotide sequence ID" value="NZ_CP061008.1"/>
</dbReference>
<reference evidence="3 4" key="1">
    <citation type="submission" date="2018-08" db="EMBL/GenBank/DDBJ databases">
        <title>Achromobacter xylosoxidans Genome sequencing and assembly.</title>
        <authorList>
            <person name="Wang R."/>
            <person name="Rensing C."/>
            <person name="Li Y."/>
        </authorList>
    </citation>
    <scope>NUCLEOTIDE SEQUENCE [LARGE SCALE GENOMIC DNA]</scope>
    <source>
        <strain evidence="3 4">GD003A</strain>
    </source>
</reference>
<dbReference type="GO" id="GO:0000160">
    <property type="term" value="P:phosphorelay signal transduction system"/>
    <property type="evidence" value="ECO:0007669"/>
    <property type="project" value="InterPro"/>
</dbReference>
<gene>
    <name evidence="3" type="ORF">DY367_10990</name>
</gene>
<dbReference type="InterPro" id="IPR016032">
    <property type="entry name" value="Sig_transdc_resp-reg_C-effctor"/>
</dbReference>
<dbReference type="CDD" id="cd00383">
    <property type="entry name" value="trans_reg_C"/>
    <property type="match status" value="1"/>
</dbReference>
<dbReference type="SMART" id="SM00862">
    <property type="entry name" value="Trans_reg_C"/>
    <property type="match status" value="1"/>
</dbReference>
<dbReference type="SUPFAM" id="SSF46894">
    <property type="entry name" value="C-terminal effector domain of the bipartite response regulators"/>
    <property type="match status" value="1"/>
</dbReference>
<accession>A0A424WEU3</accession>